<accession>A0A2H3BAR0</accession>
<dbReference type="Proteomes" id="UP000218334">
    <property type="component" value="Unassembled WGS sequence"/>
</dbReference>
<protein>
    <submittedName>
        <fullName evidence="2">Uncharacterized protein</fullName>
    </submittedName>
</protein>
<evidence type="ECO:0000256" key="1">
    <source>
        <dbReference type="SAM" id="MobiDB-lite"/>
    </source>
</evidence>
<name>A0A2H3BAR0_9AGAR</name>
<feature type="region of interest" description="Disordered" evidence="1">
    <location>
        <begin position="189"/>
        <end position="208"/>
    </location>
</feature>
<dbReference type="AlphaFoldDB" id="A0A2H3BAR0"/>
<evidence type="ECO:0000313" key="2">
    <source>
        <dbReference type="EMBL" id="PBK65994.1"/>
    </source>
</evidence>
<proteinExistence type="predicted"/>
<reference evidence="3" key="1">
    <citation type="journal article" date="2017" name="Nat. Ecol. Evol.">
        <title>Genome expansion and lineage-specific genetic innovations in the forest pathogenic fungi Armillaria.</title>
        <authorList>
            <person name="Sipos G."/>
            <person name="Prasanna A.N."/>
            <person name="Walter M.C."/>
            <person name="O'Connor E."/>
            <person name="Balint B."/>
            <person name="Krizsan K."/>
            <person name="Kiss B."/>
            <person name="Hess J."/>
            <person name="Varga T."/>
            <person name="Slot J."/>
            <person name="Riley R."/>
            <person name="Boka B."/>
            <person name="Rigling D."/>
            <person name="Barry K."/>
            <person name="Lee J."/>
            <person name="Mihaltcheva S."/>
            <person name="LaButti K."/>
            <person name="Lipzen A."/>
            <person name="Waldron R."/>
            <person name="Moloney N.M."/>
            <person name="Sperisen C."/>
            <person name="Kredics L."/>
            <person name="Vagvoelgyi C."/>
            <person name="Patrignani A."/>
            <person name="Fitzpatrick D."/>
            <person name="Nagy I."/>
            <person name="Doyle S."/>
            <person name="Anderson J.B."/>
            <person name="Grigoriev I.V."/>
            <person name="Gueldener U."/>
            <person name="Muensterkoetter M."/>
            <person name="Nagy L.G."/>
        </authorList>
    </citation>
    <scope>NUCLEOTIDE SEQUENCE [LARGE SCALE GENOMIC DNA]</scope>
    <source>
        <strain evidence="3">28-4</strain>
    </source>
</reference>
<organism evidence="2 3">
    <name type="scientific">Armillaria solidipes</name>
    <dbReference type="NCBI Taxonomy" id="1076256"/>
    <lineage>
        <taxon>Eukaryota</taxon>
        <taxon>Fungi</taxon>
        <taxon>Dikarya</taxon>
        <taxon>Basidiomycota</taxon>
        <taxon>Agaricomycotina</taxon>
        <taxon>Agaricomycetes</taxon>
        <taxon>Agaricomycetidae</taxon>
        <taxon>Agaricales</taxon>
        <taxon>Marasmiineae</taxon>
        <taxon>Physalacriaceae</taxon>
        <taxon>Armillaria</taxon>
    </lineage>
</organism>
<dbReference type="EMBL" id="KZ293443">
    <property type="protein sequence ID" value="PBK65994.1"/>
    <property type="molecule type" value="Genomic_DNA"/>
</dbReference>
<sequence>YTRSFVSEPQPDLAELTFAVLLPLAEAAHKYRVYAAISSCKNALRPMIPAHSLPILSMALRWKDRLLIDEAAERAVAPLYTIPSRHWEGTKDQKELWATGNPEKLRRARETLGLRCTVCEVWLDAWKAEFTWRGAMYQDSWTSRLEKRARTKDVCEGDAHIWGAARATSKMRLVRYLLFTNTEAVDLPARNSGSSTQQRHLTKHYDGF</sequence>
<feature type="non-terminal residue" evidence="2">
    <location>
        <position position="1"/>
    </location>
</feature>
<evidence type="ECO:0000313" key="3">
    <source>
        <dbReference type="Proteomes" id="UP000218334"/>
    </source>
</evidence>
<gene>
    <name evidence="2" type="ORF">ARMSODRAFT_960924</name>
</gene>
<keyword evidence="3" id="KW-1185">Reference proteome</keyword>